<dbReference type="InterPro" id="IPR050186">
    <property type="entry name" value="TPT_transporter"/>
</dbReference>
<keyword evidence="4 5" id="KW-0472">Membrane</keyword>
<dbReference type="SUPFAM" id="SSF103481">
    <property type="entry name" value="Multidrug resistance efflux transporter EmrE"/>
    <property type="match status" value="1"/>
</dbReference>
<comment type="subcellular location">
    <subcellularLocation>
        <location evidence="1">Membrane</location>
        <topology evidence="1">Multi-pass membrane protein</topology>
    </subcellularLocation>
</comment>
<feature type="transmembrane region" description="Helical" evidence="5">
    <location>
        <begin position="96"/>
        <end position="116"/>
    </location>
</feature>
<evidence type="ECO:0000313" key="7">
    <source>
        <dbReference type="EMBL" id="KAJ8977083.1"/>
    </source>
</evidence>
<feature type="transmembrane region" description="Helical" evidence="5">
    <location>
        <begin position="128"/>
        <end position="149"/>
    </location>
</feature>
<keyword evidence="3 5" id="KW-1133">Transmembrane helix</keyword>
<dbReference type="Proteomes" id="UP001162164">
    <property type="component" value="Unassembled WGS sequence"/>
</dbReference>
<evidence type="ECO:0000256" key="5">
    <source>
        <dbReference type="SAM" id="Phobius"/>
    </source>
</evidence>
<feature type="domain" description="Sugar phosphate transporter" evidence="6">
    <location>
        <begin position="91"/>
        <end position="324"/>
    </location>
</feature>
<evidence type="ECO:0000256" key="2">
    <source>
        <dbReference type="ARBA" id="ARBA00022692"/>
    </source>
</evidence>
<organism evidence="7 8">
    <name type="scientific">Molorchus minor</name>
    <dbReference type="NCBI Taxonomy" id="1323400"/>
    <lineage>
        <taxon>Eukaryota</taxon>
        <taxon>Metazoa</taxon>
        <taxon>Ecdysozoa</taxon>
        <taxon>Arthropoda</taxon>
        <taxon>Hexapoda</taxon>
        <taxon>Insecta</taxon>
        <taxon>Pterygota</taxon>
        <taxon>Neoptera</taxon>
        <taxon>Endopterygota</taxon>
        <taxon>Coleoptera</taxon>
        <taxon>Polyphaga</taxon>
        <taxon>Cucujiformia</taxon>
        <taxon>Chrysomeloidea</taxon>
        <taxon>Cerambycidae</taxon>
        <taxon>Lamiinae</taxon>
        <taxon>Monochamini</taxon>
        <taxon>Molorchus</taxon>
    </lineage>
</organism>
<gene>
    <name evidence="7" type="ORF">NQ317_008426</name>
</gene>
<evidence type="ECO:0000256" key="4">
    <source>
        <dbReference type="ARBA" id="ARBA00023136"/>
    </source>
</evidence>
<evidence type="ECO:0000256" key="3">
    <source>
        <dbReference type="ARBA" id="ARBA00022989"/>
    </source>
</evidence>
<feature type="transmembrane region" description="Helical" evidence="5">
    <location>
        <begin position="308"/>
        <end position="327"/>
    </location>
</feature>
<reference evidence="7" key="1">
    <citation type="journal article" date="2023" name="Insect Mol. Biol.">
        <title>Genome sequencing provides insights into the evolution of gene families encoding plant cell wall-degrading enzymes in longhorned beetles.</title>
        <authorList>
            <person name="Shin N.R."/>
            <person name="Okamura Y."/>
            <person name="Kirsch R."/>
            <person name="Pauchet Y."/>
        </authorList>
    </citation>
    <scope>NUCLEOTIDE SEQUENCE</scope>
    <source>
        <strain evidence="7">MMC_N1</strain>
    </source>
</reference>
<dbReference type="EMBL" id="JAPWTJ010000590">
    <property type="protein sequence ID" value="KAJ8977083.1"/>
    <property type="molecule type" value="Genomic_DNA"/>
</dbReference>
<evidence type="ECO:0000313" key="8">
    <source>
        <dbReference type="Proteomes" id="UP001162164"/>
    </source>
</evidence>
<feature type="transmembrane region" description="Helical" evidence="5">
    <location>
        <begin position="214"/>
        <end position="232"/>
    </location>
</feature>
<proteinExistence type="predicted"/>
<feature type="transmembrane region" description="Helical" evidence="5">
    <location>
        <begin position="67"/>
        <end position="84"/>
    </location>
</feature>
<dbReference type="Pfam" id="PF03151">
    <property type="entry name" value="TPT"/>
    <property type="match status" value="1"/>
</dbReference>
<comment type="caution">
    <text evidence="7">The sequence shown here is derived from an EMBL/GenBank/DDBJ whole genome shotgun (WGS) entry which is preliminary data.</text>
</comment>
<feature type="transmembrane region" description="Helical" evidence="5">
    <location>
        <begin position="184"/>
        <end position="202"/>
    </location>
</feature>
<keyword evidence="2 5" id="KW-0812">Transmembrane</keyword>
<name>A0ABQ9JGE6_9CUCU</name>
<feature type="transmembrane region" description="Helical" evidence="5">
    <location>
        <begin position="252"/>
        <end position="273"/>
    </location>
</feature>
<evidence type="ECO:0000256" key="1">
    <source>
        <dbReference type="ARBA" id="ARBA00004141"/>
    </source>
</evidence>
<evidence type="ECO:0000259" key="6">
    <source>
        <dbReference type="Pfam" id="PF03151"/>
    </source>
</evidence>
<keyword evidence="8" id="KW-1185">Reference proteome</keyword>
<dbReference type="InterPro" id="IPR037185">
    <property type="entry name" value="EmrE-like"/>
</dbReference>
<dbReference type="PANTHER" id="PTHR11132">
    <property type="entry name" value="SOLUTE CARRIER FAMILY 35"/>
    <property type="match status" value="1"/>
</dbReference>
<protein>
    <recommendedName>
        <fullName evidence="6">Sugar phosphate transporter domain-containing protein</fullName>
    </recommendedName>
</protein>
<dbReference type="InterPro" id="IPR004853">
    <property type="entry name" value="Sugar_P_trans_dom"/>
</dbReference>
<accession>A0ABQ9JGE6</accession>
<feature type="transmembrane region" description="Helical" evidence="5">
    <location>
        <begin position="156"/>
        <end position="172"/>
    </location>
</feature>
<sequence length="345" mass="39300">MEKTEFWEKSQGSVNMHIFFFSLKKCCIQQRDSNNSIKSYFCGKKSELFCVNKIKISIMSLGKSSLLSKYITIFFVVAGYCRIYPNKFKFPDVDVWDWYTVKAILPLSLLFTAMISTNNLCLKYASVTYYYIGRSLTTVFNVMFTYLILGEKTSGRCITCCAVIIFGFWLGIDQENLAGSLSTFGFIFGILGSLSLSLFSIFTKKVLPKVNGEVWTMSYANNVYATVLLAPMMALNGELTEIYNYSQLFDLYFWIIIAIGGVCGFAIGFFTTLQIKYTSALTHNISGTAKACAQTVLATYFYKETKSLLWWTSNIIVLVGSACYTWIKQIDMEKRHRENTLYQKV</sequence>